<dbReference type="SUPFAM" id="SSF49899">
    <property type="entry name" value="Concanavalin A-like lectins/glucanases"/>
    <property type="match status" value="1"/>
</dbReference>
<proteinExistence type="predicted"/>
<evidence type="ECO:0008006" key="4">
    <source>
        <dbReference type="Google" id="ProtNLM"/>
    </source>
</evidence>
<comment type="caution">
    <text evidence="2">The sequence shown here is derived from an EMBL/GenBank/DDBJ whole genome shotgun (WGS) entry which is preliminary data.</text>
</comment>
<feature type="compositionally biased region" description="Low complexity" evidence="1">
    <location>
        <begin position="105"/>
        <end position="123"/>
    </location>
</feature>
<dbReference type="Proteomes" id="UP001268819">
    <property type="component" value="Unassembled WGS sequence"/>
</dbReference>
<feature type="region of interest" description="Disordered" evidence="1">
    <location>
        <begin position="72"/>
        <end position="123"/>
    </location>
</feature>
<accession>A0ABU1PSK8</accession>
<reference evidence="2 3" key="1">
    <citation type="submission" date="2023-07" db="EMBL/GenBank/DDBJ databases">
        <title>Sequencing the genomes of 1000 actinobacteria strains.</title>
        <authorList>
            <person name="Klenk H.-P."/>
        </authorList>
    </citation>
    <scope>NUCLEOTIDE SEQUENCE [LARGE SCALE GENOMIC DNA]</scope>
    <source>
        <strain evidence="2 3">DSM 43749</strain>
    </source>
</reference>
<organism evidence="2 3">
    <name type="scientific">Saccharothrix longispora</name>
    <dbReference type="NCBI Taxonomy" id="33920"/>
    <lineage>
        <taxon>Bacteria</taxon>
        <taxon>Bacillati</taxon>
        <taxon>Actinomycetota</taxon>
        <taxon>Actinomycetes</taxon>
        <taxon>Pseudonocardiales</taxon>
        <taxon>Pseudonocardiaceae</taxon>
        <taxon>Saccharothrix</taxon>
    </lineage>
</organism>
<evidence type="ECO:0000313" key="3">
    <source>
        <dbReference type="Proteomes" id="UP001268819"/>
    </source>
</evidence>
<name>A0ABU1PSK8_9PSEU</name>
<dbReference type="CDD" id="cd00413">
    <property type="entry name" value="Glyco_hydrolase_16"/>
    <property type="match status" value="1"/>
</dbReference>
<evidence type="ECO:0000313" key="2">
    <source>
        <dbReference type="EMBL" id="MDR6593451.1"/>
    </source>
</evidence>
<gene>
    <name evidence="2" type="ORF">J2S66_001835</name>
</gene>
<protein>
    <recommendedName>
        <fullName evidence="4">GH16 domain-containing protein</fullName>
    </recommendedName>
</protein>
<evidence type="ECO:0000256" key="1">
    <source>
        <dbReference type="SAM" id="MobiDB-lite"/>
    </source>
</evidence>
<dbReference type="EMBL" id="JAVDSG010000001">
    <property type="protein sequence ID" value="MDR6593451.1"/>
    <property type="molecule type" value="Genomic_DNA"/>
</dbReference>
<keyword evidence="3" id="KW-1185">Reference proteome</keyword>
<feature type="region of interest" description="Disordered" evidence="1">
    <location>
        <begin position="146"/>
        <end position="169"/>
    </location>
</feature>
<sequence>MFIAPKWLRRLNRRVARVNRQVARTWSGSVRRPAVVAVAVVTALAAGIGWAVVAGLGGDQAASAPAGVSARSEAPLPRAATSTPVPPASSSSAEPVPAPPPAPVVAPAGDPRSGGSPAPSGGEACGRFFDDFRYASSGDGRFTAAGWTARSESGGPGPRGARWSPGDITFPSVEGEQVAQLSASTDGTNAGTSQAELVQQERRFGHGTYASRVRFTDAPITGADGDHVMQAYLTITPLRGDDDPLYSQLSFTEYTPNGAWGGRDPLRSHASVHTIRSEPYEADQAVTSTPGGFGGWHTVVTQVGGGHVRYHVDGVLVADHVDDGKGRSVLPRQPMSLNYNLWFIDLEGHRGGVSTYVQQVDWTYYAQDELVAPADVQGQVAAHRAASSARVDTLRGGERTPPRCRS</sequence>
<dbReference type="Gene3D" id="2.60.120.200">
    <property type="match status" value="1"/>
</dbReference>
<dbReference type="RefSeq" id="WP_310306178.1">
    <property type="nucleotide sequence ID" value="NZ_JAVDSG010000001.1"/>
</dbReference>
<feature type="compositionally biased region" description="Low complexity" evidence="1">
    <location>
        <begin position="79"/>
        <end position="95"/>
    </location>
</feature>
<dbReference type="InterPro" id="IPR013320">
    <property type="entry name" value="ConA-like_dom_sf"/>
</dbReference>